<evidence type="ECO:0000256" key="1">
    <source>
        <dbReference type="SAM" id="MobiDB-lite"/>
    </source>
</evidence>
<feature type="compositionally biased region" description="Polar residues" evidence="1">
    <location>
        <begin position="112"/>
        <end position="126"/>
    </location>
</feature>
<evidence type="ECO:0000313" key="2">
    <source>
        <dbReference type="EMBL" id="KAG0646861.1"/>
    </source>
</evidence>
<proteinExistence type="predicted"/>
<evidence type="ECO:0000313" key="3">
    <source>
        <dbReference type="Proteomes" id="UP000785200"/>
    </source>
</evidence>
<feature type="region of interest" description="Disordered" evidence="1">
    <location>
        <begin position="182"/>
        <end position="208"/>
    </location>
</feature>
<feature type="non-terminal residue" evidence="2">
    <location>
        <position position="1"/>
    </location>
</feature>
<accession>A0A9P7AUZ5</accession>
<protein>
    <submittedName>
        <fullName evidence="2">Uncharacterized protein</fullName>
    </submittedName>
</protein>
<keyword evidence="3" id="KW-1185">Reference proteome</keyword>
<gene>
    <name evidence="2" type="ORF">D0Z07_6249</name>
</gene>
<dbReference type="Pfam" id="PF12223">
    <property type="entry name" value="DUF3602"/>
    <property type="match status" value="1"/>
</dbReference>
<dbReference type="PANTHER" id="PTHR34693">
    <property type="entry name" value="PROTEIN PAR32"/>
    <property type="match status" value="1"/>
</dbReference>
<dbReference type="AlphaFoldDB" id="A0A9P7AUZ5"/>
<reference evidence="2" key="1">
    <citation type="submission" date="2019-07" db="EMBL/GenBank/DDBJ databases">
        <title>Hyphodiscus hymeniophilus genome sequencing and assembly.</title>
        <authorList>
            <person name="Kramer G."/>
            <person name="Nodwell J."/>
        </authorList>
    </citation>
    <scope>NUCLEOTIDE SEQUENCE</scope>
    <source>
        <strain evidence="2">ATCC 34498</strain>
    </source>
</reference>
<dbReference type="EMBL" id="VNKQ01000014">
    <property type="protein sequence ID" value="KAG0646861.1"/>
    <property type="molecule type" value="Genomic_DNA"/>
</dbReference>
<organism evidence="2 3">
    <name type="scientific">Hyphodiscus hymeniophilus</name>
    <dbReference type="NCBI Taxonomy" id="353542"/>
    <lineage>
        <taxon>Eukaryota</taxon>
        <taxon>Fungi</taxon>
        <taxon>Dikarya</taxon>
        <taxon>Ascomycota</taxon>
        <taxon>Pezizomycotina</taxon>
        <taxon>Leotiomycetes</taxon>
        <taxon>Helotiales</taxon>
        <taxon>Hyphodiscaceae</taxon>
        <taxon>Hyphodiscus</taxon>
    </lineage>
</organism>
<dbReference type="Proteomes" id="UP000785200">
    <property type="component" value="Unassembled WGS sequence"/>
</dbReference>
<dbReference type="InterPro" id="IPR022024">
    <property type="entry name" value="DUF3602"/>
</dbReference>
<feature type="region of interest" description="Disordered" evidence="1">
    <location>
        <begin position="61"/>
        <end position="151"/>
    </location>
</feature>
<dbReference type="InterPro" id="IPR053203">
    <property type="entry name" value="Cisplatin_resist-associated"/>
</dbReference>
<name>A0A9P7AUZ5_9HELO</name>
<sequence length="208" mass="22267">IYYRVTHLSQISASSAKASQQSRMADMYRKVGRGGAGNFYSQKDAEDVAKADLDDVEVNASSSRTDDLARAVSASKPPPEYLHTGRGGAGNWVQPSELNAKGLEQIAFPGATSPTGTLGPVDSSNPGVGMSKRVLGASKPSYRGGRGGAGNYVDFAEEERARKDQEERVKRVKRETEERITRDVEAGLSKPPRAYGGRGGAWEMGSLE</sequence>
<comment type="caution">
    <text evidence="2">The sequence shown here is derived from an EMBL/GenBank/DDBJ whole genome shotgun (WGS) entry which is preliminary data.</text>
</comment>
<dbReference type="OrthoDB" id="4159136at2759"/>
<dbReference type="PANTHER" id="PTHR34693:SF1">
    <property type="entry name" value="PROTEIN PAR32"/>
    <property type="match status" value="1"/>
</dbReference>